<dbReference type="GO" id="GO:0016567">
    <property type="term" value="P:protein ubiquitination"/>
    <property type="evidence" value="ECO:0007669"/>
    <property type="project" value="UniProtKB-UniPathway"/>
</dbReference>
<dbReference type="PANTHER" id="PTHR11165">
    <property type="entry name" value="SKP1"/>
    <property type="match status" value="1"/>
</dbReference>
<evidence type="ECO:0000313" key="5">
    <source>
        <dbReference type="Proteomes" id="UP000236291"/>
    </source>
</evidence>
<proteinExistence type="inferred from homology"/>
<dbReference type="Gene3D" id="3.30.710.10">
    <property type="entry name" value="Potassium Channel Kv1.1, Chain A"/>
    <property type="match status" value="1"/>
</dbReference>
<dbReference type="STRING" id="57577.A0A2K3P2T2"/>
<reference evidence="4 5" key="1">
    <citation type="journal article" date="2014" name="Am. J. Bot.">
        <title>Genome assembly and annotation for red clover (Trifolium pratense; Fabaceae).</title>
        <authorList>
            <person name="Istvanek J."/>
            <person name="Jaros M."/>
            <person name="Krenek A."/>
            <person name="Repkova J."/>
        </authorList>
    </citation>
    <scope>NUCLEOTIDE SEQUENCE [LARGE SCALE GENOMIC DNA]</scope>
    <source>
        <strain evidence="5">cv. Tatra</strain>
        <tissue evidence="4">Young leaves</tissue>
    </source>
</reference>
<dbReference type="UniPathway" id="UPA00143"/>
<dbReference type="ExpressionAtlas" id="A0A2K3P2T2">
    <property type="expression patterns" value="baseline"/>
</dbReference>
<reference evidence="4 5" key="2">
    <citation type="journal article" date="2017" name="Front. Plant Sci.">
        <title>Gene Classification and Mining of Molecular Markers Useful in Red Clover (Trifolium pratense) Breeding.</title>
        <authorList>
            <person name="Istvanek J."/>
            <person name="Dluhosova J."/>
            <person name="Dluhos P."/>
            <person name="Patkova L."/>
            <person name="Nedelnik J."/>
            <person name="Repkova J."/>
        </authorList>
    </citation>
    <scope>NUCLEOTIDE SEQUENCE [LARGE SCALE GENOMIC DNA]</scope>
    <source>
        <strain evidence="5">cv. Tatra</strain>
        <tissue evidence="4">Young leaves</tissue>
    </source>
</reference>
<dbReference type="InterPro" id="IPR011333">
    <property type="entry name" value="SKP1/BTB/POZ_sf"/>
</dbReference>
<dbReference type="Proteomes" id="UP000236291">
    <property type="component" value="Unassembled WGS sequence"/>
</dbReference>
<accession>A0A2K3P2T2</accession>
<dbReference type="InterPro" id="IPR001232">
    <property type="entry name" value="SKP1-like"/>
</dbReference>
<evidence type="ECO:0000256" key="2">
    <source>
        <dbReference type="ARBA" id="ARBA00009993"/>
    </source>
</evidence>
<dbReference type="GO" id="GO:0006511">
    <property type="term" value="P:ubiquitin-dependent protein catabolic process"/>
    <property type="evidence" value="ECO:0007669"/>
    <property type="project" value="InterPro"/>
</dbReference>
<organism evidence="4 5">
    <name type="scientific">Trifolium pratense</name>
    <name type="common">Red clover</name>
    <dbReference type="NCBI Taxonomy" id="57577"/>
    <lineage>
        <taxon>Eukaryota</taxon>
        <taxon>Viridiplantae</taxon>
        <taxon>Streptophyta</taxon>
        <taxon>Embryophyta</taxon>
        <taxon>Tracheophyta</taxon>
        <taxon>Spermatophyta</taxon>
        <taxon>Magnoliopsida</taxon>
        <taxon>eudicotyledons</taxon>
        <taxon>Gunneridae</taxon>
        <taxon>Pentapetalae</taxon>
        <taxon>rosids</taxon>
        <taxon>fabids</taxon>
        <taxon>Fabales</taxon>
        <taxon>Fabaceae</taxon>
        <taxon>Papilionoideae</taxon>
        <taxon>50 kb inversion clade</taxon>
        <taxon>NPAAA clade</taxon>
        <taxon>Hologalegina</taxon>
        <taxon>IRL clade</taxon>
        <taxon>Trifolieae</taxon>
        <taxon>Trifolium</taxon>
    </lineage>
</organism>
<dbReference type="EMBL" id="ASHM01003254">
    <property type="protein sequence ID" value="PNY09605.1"/>
    <property type="molecule type" value="Genomic_DNA"/>
</dbReference>
<protein>
    <submittedName>
        <fullName evidence="4">SKP1-like protein 1B-like</fullName>
    </submittedName>
</protein>
<comment type="similarity">
    <text evidence="2">Belongs to the SKP1 family.</text>
</comment>
<keyword evidence="3" id="KW-0833">Ubl conjugation pathway</keyword>
<dbReference type="SUPFAM" id="SSF54695">
    <property type="entry name" value="POZ domain"/>
    <property type="match status" value="1"/>
</dbReference>
<dbReference type="AlphaFoldDB" id="A0A2K3P2T2"/>
<sequence length="117" mass="13526">MNHRLPSTKINLISSDGVIFEVDYGVAVELMSHRFEDIKEIIFYCKLSTKMLILIIEYCKVHKHNSGMMPFEVMDFDAQFVDVFPKTLLDLATSACYMKIDSLEKLTWSNCVVIGYF</sequence>
<evidence type="ECO:0000313" key="4">
    <source>
        <dbReference type="EMBL" id="PNY09605.1"/>
    </source>
</evidence>
<comment type="caution">
    <text evidence="4">The sequence shown here is derived from an EMBL/GenBank/DDBJ whole genome shotgun (WGS) entry which is preliminary data.</text>
</comment>
<gene>
    <name evidence="4" type="ORF">L195_g006159</name>
</gene>
<evidence type="ECO:0000256" key="3">
    <source>
        <dbReference type="ARBA" id="ARBA00022786"/>
    </source>
</evidence>
<dbReference type="InterPro" id="IPR016897">
    <property type="entry name" value="SKP1"/>
</dbReference>
<name>A0A2K3P2T2_TRIPR</name>
<comment type="pathway">
    <text evidence="1">Protein modification; protein ubiquitination.</text>
</comment>
<dbReference type="GO" id="GO:0009867">
    <property type="term" value="P:jasmonic acid mediated signaling pathway"/>
    <property type="evidence" value="ECO:0007669"/>
    <property type="project" value="UniProtKB-ARBA"/>
</dbReference>
<dbReference type="SMART" id="SM00512">
    <property type="entry name" value="Skp1"/>
    <property type="match status" value="1"/>
</dbReference>
<evidence type="ECO:0000256" key="1">
    <source>
        <dbReference type="ARBA" id="ARBA00004906"/>
    </source>
</evidence>